<sequence>MKLERILPFARLLLEKAITPGDIAIDATIGNGHDTVFLAELVGTNGKVFGFDIQKQALESCREKLKARNIQDRVSLFHKGHQHVADCIPENLHGKVTGAVFNLGYLPGGDKSVVTTPETTISAVKQIFQLLSPEGIIVIVIYHGHPEGQIERDHLMEYVKTLDQKDAHVLNYQFLNQQNNPPFIIAIEKR</sequence>
<dbReference type="InterPro" id="IPR029063">
    <property type="entry name" value="SAM-dependent_MTases_sf"/>
</dbReference>
<keyword evidence="2" id="KW-1185">Reference proteome</keyword>
<dbReference type="RefSeq" id="WP_221873405.1">
    <property type="nucleotide sequence ID" value="NZ_JACWFH010000011.1"/>
</dbReference>
<keyword evidence="1" id="KW-0808">Transferase</keyword>
<dbReference type="EC" id="2.1.1.199" evidence="1"/>
<name>A0ABS7K4K1_9BACI</name>
<dbReference type="GO" id="GO:0008168">
    <property type="term" value="F:methyltransferase activity"/>
    <property type="evidence" value="ECO:0007669"/>
    <property type="project" value="UniProtKB-KW"/>
</dbReference>
<protein>
    <submittedName>
        <fullName evidence="1">16S rRNA (Cytosine(1402)-N(4))-methyltransferase</fullName>
        <ecNumber evidence="1">2.1.1.199</ecNumber>
    </submittedName>
</protein>
<dbReference type="GO" id="GO:0032259">
    <property type="term" value="P:methylation"/>
    <property type="evidence" value="ECO:0007669"/>
    <property type="project" value="UniProtKB-KW"/>
</dbReference>
<comment type="caution">
    <text evidence="1">The sequence shown here is derived from an EMBL/GenBank/DDBJ whole genome shotgun (WGS) entry which is preliminary data.</text>
</comment>
<dbReference type="EMBL" id="JACWFH010000011">
    <property type="protein sequence ID" value="MBY0097181.1"/>
    <property type="molecule type" value="Genomic_DNA"/>
</dbReference>
<dbReference type="PANTHER" id="PTHR35276">
    <property type="entry name" value="S-ADENOSYL-L-METHIONINE-DEPENDENT METHYLTRANSFERASES SUPERFAMILY PROTEIN"/>
    <property type="match status" value="1"/>
</dbReference>
<dbReference type="PANTHER" id="PTHR35276:SF1">
    <property type="entry name" value="TRNA (MNM(5)S(2)U34)-METHYLTRANSFERASE, CHLOROPLASTIC"/>
    <property type="match status" value="1"/>
</dbReference>
<evidence type="ECO:0000313" key="2">
    <source>
        <dbReference type="Proteomes" id="UP000769780"/>
    </source>
</evidence>
<dbReference type="Proteomes" id="UP000769780">
    <property type="component" value="Unassembled WGS sequence"/>
</dbReference>
<accession>A0ABS7K4K1</accession>
<dbReference type="InterPro" id="IPR010719">
    <property type="entry name" value="MnmM_MeTrfase"/>
</dbReference>
<gene>
    <name evidence="1" type="primary">mraW</name>
    <name evidence="1" type="ORF">H0185_10190</name>
</gene>
<organism evidence="1 2">
    <name type="scientific">Mesobacillus maritimus</name>
    <dbReference type="NCBI Taxonomy" id="1643336"/>
    <lineage>
        <taxon>Bacteria</taxon>
        <taxon>Bacillati</taxon>
        <taxon>Bacillota</taxon>
        <taxon>Bacilli</taxon>
        <taxon>Bacillales</taxon>
        <taxon>Bacillaceae</taxon>
        <taxon>Mesobacillus</taxon>
    </lineage>
</organism>
<dbReference type="SUPFAM" id="SSF53335">
    <property type="entry name" value="S-adenosyl-L-methionine-dependent methyltransferases"/>
    <property type="match status" value="1"/>
</dbReference>
<evidence type="ECO:0000313" key="1">
    <source>
        <dbReference type="EMBL" id="MBY0097181.1"/>
    </source>
</evidence>
<reference evidence="1 2" key="1">
    <citation type="submission" date="2020-07" db="EMBL/GenBank/DDBJ databases">
        <title>Fungal Genomes of the International Space Station.</title>
        <authorList>
            <person name="Seuylemezian A."/>
            <person name="Singh N.K."/>
            <person name="Wood J."/>
            <person name="Venkateswaran K."/>
        </authorList>
    </citation>
    <scope>NUCLEOTIDE SEQUENCE [LARGE SCALE GENOMIC DNA]</scope>
    <source>
        <strain evidence="1 2">PL-B2</strain>
    </source>
</reference>
<keyword evidence="1" id="KW-0489">Methyltransferase</keyword>
<dbReference type="Pfam" id="PF06962">
    <property type="entry name" value="rRNA_methylase"/>
    <property type="match status" value="1"/>
</dbReference>
<dbReference type="Gene3D" id="3.40.50.150">
    <property type="entry name" value="Vaccinia Virus protein VP39"/>
    <property type="match status" value="1"/>
</dbReference>
<proteinExistence type="predicted"/>